<evidence type="ECO:0000256" key="5">
    <source>
        <dbReference type="ARBA" id="ARBA00022824"/>
    </source>
</evidence>
<evidence type="ECO:0000256" key="6">
    <source>
        <dbReference type="ARBA" id="ARBA00022989"/>
    </source>
</evidence>
<evidence type="ECO:0000256" key="7">
    <source>
        <dbReference type="ARBA" id="ARBA00023136"/>
    </source>
</evidence>
<evidence type="ECO:0000256" key="4">
    <source>
        <dbReference type="ARBA" id="ARBA00022692"/>
    </source>
</evidence>
<gene>
    <name evidence="11" type="primary">SOAT1</name>
    <name evidence="11" type="ORF">TNIN_486121</name>
</gene>
<keyword evidence="6 10" id="KW-1133">Transmembrane helix</keyword>
<organism evidence="11 12">
    <name type="scientific">Trichonephila inaurata madagascariensis</name>
    <dbReference type="NCBI Taxonomy" id="2747483"/>
    <lineage>
        <taxon>Eukaryota</taxon>
        <taxon>Metazoa</taxon>
        <taxon>Ecdysozoa</taxon>
        <taxon>Arthropoda</taxon>
        <taxon>Chelicerata</taxon>
        <taxon>Arachnida</taxon>
        <taxon>Araneae</taxon>
        <taxon>Araneomorphae</taxon>
        <taxon>Entelegynae</taxon>
        <taxon>Araneoidea</taxon>
        <taxon>Nephilidae</taxon>
        <taxon>Trichonephila</taxon>
        <taxon>Trichonephila inaurata</taxon>
    </lineage>
</organism>
<evidence type="ECO:0000256" key="8">
    <source>
        <dbReference type="ARBA" id="ARBA00023315"/>
    </source>
</evidence>
<name>A0A8X6XEW0_9ARAC</name>
<protein>
    <submittedName>
        <fullName evidence="11">Sterol O-acyltransferase 1</fullName>
    </submittedName>
</protein>
<comment type="similarity">
    <text evidence="2">Belongs to the membrane-bound acyltransferase family. Sterol o-acyltransferase subfamily.</text>
</comment>
<feature type="transmembrane region" description="Helical" evidence="10">
    <location>
        <begin position="152"/>
        <end position="175"/>
    </location>
</feature>
<dbReference type="EMBL" id="BMAV01008399">
    <property type="protein sequence ID" value="GFY51969.1"/>
    <property type="molecule type" value="Genomic_DNA"/>
</dbReference>
<dbReference type="PANTHER" id="PTHR10408:SF8">
    <property type="entry name" value="O-ACYLTRANSFERASE"/>
    <property type="match status" value="1"/>
</dbReference>
<dbReference type="PANTHER" id="PTHR10408">
    <property type="entry name" value="STEROL O-ACYLTRANSFERASE"/>
    <property type="match status" value="1"/>
</dbReference>
<evidence type="ECO:0000256" key="3">
    <source>
        <dbReference type="ARBA" id="ARBA00022679"/>
    </source>
</evidence>
<dbReference type="GO" id="GO:0008374">
    <property type="term" value="F:O-acyltransferase activity"/>
    <property type="evidence" value="ECO:0007669"/>
    <property type="project" value="InterPro"/>
</dbReference>
<feature type="transmembrane region" description="Helical" evidence="10">
    <location>
        <begin position="113"/>
        <end position="132"/>
    </location>
</feature>
<keyword evidence="12" id="KW-1185">Reference proteome</keyword>
<comment type="caution">
    <text evidence="11">The sequence shown here is derived from an EMBL/GenBank/DDBJ whole genome shotgun (WGS) entry which is preliminary data.</text>
</comment>
<sequence length="341" mass="40226">MCRHLFHGVLLADVLFLFIYIASIAFLFVVTSYKVVENGFRPITNFIIISEQVRIFMKVYSFVRESAPRVLQYVPSKDGKQEQNLYPTVRHYLYYLYCPATIYKDSYPRKKEINYNFVAAQFFGFSCIVIYTDGDSEHYRDVGSTPFTMKEAVMTLAVSMFLGTLCMFMMFYGFLHSWLNIWAELLRFADREFYKDWWNSTSFSQYYKKWNAVVYDWLYAYVYIDLNQIGLSRSLSLVLVFIFSSAIHEYLIALSLGFFYPVLAVTYLTVGVSLVFVTKNRKTQFWNTFMWSMLFAGWGVVICLYCTEWFARINCKGLDNPIQDFFVPRSWSKSCHIITFS</sequence>
<dbReference type="PIRSF" id="PIRSF000439">
    <property type="entry name" value="Oat_ACAT_DAG_ARE"/>
    <property type="match status" value="1"/>
</dbReference>
<feature type="active site" evidence="9">
    <location>
        <position position="248"/>
    </location>
</feature>
<evidence type="ECO:0000256" key="10">
    <source>
        <dbReference type="SAM" id="Phobius"/>
    </source>
</evidence>
<feature type="transmembrane region" description="Helical" evidence="10">
    <location>
        <begin position="6"/>
        <end position="31"/>
    </location>
</feature>
<feature type="transmembrane region" description="Helical" evidence="10">
    <location>
        <begin position="258"/>
        <end position="277"/>
    </location>
</feature>
<dbReference type="InterPro" id="IPR014371">
    <property type="entry name" value="Oat_ACAT_DAG_ARE"/>
</dbReference>
<proteinExistence type="inferred from homology"/>
<evidence type="ECO:0000256" key="2">
    <source>
        <dbReference type="ARBA" id="ARBA00009010"/>
    </source>
</evidence>
<evidence type="ECO:0000256" key="1">
    <source>
        <dbReference type="ARBA" id="ARBA00004477"/>
    </source>
</evidence>
<feature type="transmembrane region" description="Helical" evidence="10">
    <location>
        <begin position="289"/>
        <end position="311"/>
    </location>
</feature>
<keyword evidence="3" id="KW-0808">Transferase</keyword>
<dbReference type="Pfam" id="PF03062">
    <property type="entry name" value="MBOAT"/>
    <property type="match status" value="1"/>
</dbReference>
<accession>A0A8X6XEW0</accession>
<dbReference type="Proteomes" id="UP000886998">
    <property type="component" value="Unassembled WGS sequence"/>
</dbReference>
<keyword evidence="4 10" id="KW-0812">Transmembrane</keyword>
<evidence type="ECO:0000256" key="9">
    <source>
        <dbReference type="PIRSR" id="PIRSR000439-1"/>
    </source>
</evidence>
<feature type="transmembrane region" description="Helical" evidence="10">
    <location>
        <begin position="234"/>
        <end position="252"/>
    </location>
</feature>
<dbReference type="OrthoDB" id="6407650at2759"/>
<reference evidence="11" key="1">
    <citation type="submission" date="2020-08" db="EMBL/GenBank/DDBJ databases">
        <title>Multicomponent nature underlies the extraordinary mechanical properties of spider dragline silk.</title>
        <authorList>
            <person name="Kono N."/>
            <person name="Nakamura H."/>
            <person name="Mori M."/>
            <person name="Yoshida Y."/>
            <person name="Ohtoshi R."/>
            <person name="Malay A.D."/>
            <person name="Moran D.A.P."/>
            <person name="Tomita M."/>
            <person name="Numata K."/>
            <person name="Arakawa K."/>
        </authorList>
    </citation>
    <scope>NUCLEOTIDE SEQUENCE</scope>
</reference>
<keyword evidence="8" id="KW-0012">Acyltransferase</keyword>
<dbReference type="GO" id="GO:0008203">
    <property type="term" value="P:cholesterol metabolic process"/>
    <property type="evidence" value="ECO:0007669"/>
    <property type="project" value="TreeGrafter"/>
</dbReference>
<evidence type="ECO:0000313" key="12">
    <source>
        <dbReference type="Proteomes" id="UP000886998"/>
    </source>
</evidence>
<keyword evidence="5" id="KW-0256">Endoplasmic reticulum</keyword>
<keyword evidence="7 10" id="KW-0472">Membrane</keyword>
<evidence type="ECO:0000313" key="11">
    <source>
        <dbReference type="EMBL" id="GFY51969.1"/>
    </source>
</evidence>
<comment type="subcellular location">
    <subcellularLocation>
        <location evidence="1">Endoplasmic reticulum membrane</location>
        <topology evidence="1">Multi-pass membrane protein</topology>
    </subcellularLocation>
</comment>
<dbReference type="AlphaFoldDB" id="A0A8X6XEW0"/>
<dbReference type="GO" id="GO:0005789">
    <property type="term" value="C:endoplasmic reticulum membrane"/>
    <property type="evidence" value="ECO:0007669"/>
    <property type="project" value="UniProtKB-SubCell"/>
</dbReference>
<dbReference type="InterPro" id="IPR004299">
    <property type="entry name" value="MBOAT_fam"/>
</dbReference>